<dbReference type="SUPFAM" id="SSF81296">
    <property type="entry name" value="E set domains"/>
    <property type="match status" value="1"/>
</dbReference>
<reference evidence="4 5" key="1">
    <citation type="journal article" date="2006" name="Nat. Biotechnol.">
        <title>Complete genome of the mutualistic, N2-fixing grass endophyte Azoarcus sp. strain BH72.</title>
        <authorList>
            <person name="Krause A."/>
            <person name="Ramakumar A."/>
            <person name="Bartels D."/>
            <person name="Battistoni F."/>
            <person name="Bekel T."/>
            <person name="Boch J."/>
            <person name="Boehm M."/>
            <person name="Friedrich F."/>
            <person name="Hurek T."/>
            <person name="Krause L."/>
            <person name="Linke B."/>
            <person name="McHardy A.C."/>
            <person name="Sarkar A."/>
            <person name="Schneiker S."/>
            <person name="Syed A.A."/>
            <person name="Thauer R."/>
            <person name="Vorhoelter F.-J."/>
            <person name="Weidner S."/>
            <person name="Puehler A."/>
            <person name="Reinhold-Hurek B."/>
            <person name="Kaiser O."/>
            <person name="Goesmann A."/>
        </authorList>
    </citation>
    <scope>NUCLEOTIDE SEQUENCE [LARGE SCALE GENOMIC DNA]</scope>
    <source>
        <strain evidence="4 5">BH72</strain>
    </source>
</reference>
<evidence type="ECO:0000313" key="5">
    <source>
        <dbReference type="Proteomes" id="UP000002588"/>
    </source>
</evidence>
<dbReference type="NCBIfam" id="TIGR04557">
    <property type="entry name" value="fuse_rel_SoxYZ"/>
    <property type="match status" value="1"/>
</dbReference>
<evidence type="ECO:0000259" key="3">
    <source>
        <dbReference type="Pfam" id="PF13501"/>
    </source>
</evidence>
<evidence type="ECO:0000313" key="4">
    <source>
        <dbReference type="EMBL" id="CAL95592.1"/>
    </source>
</evidence>
<dbReference type="InterPro" id="IPR032711">
    <property type="entry name" value="SoxY"/>
</dbReference>
<protein>
    <submittedName>
        <fullName evidence="4">Conserved hypothetical secreted protein</fullName>
    </submittedName>
</protein>
<dbReference type="Proteomes" id="UP000002588">
    <property type="component" value="Chromosome"/>
</dbReference>
<dbReference type="InterPro" id="IPR038162">
    <property type="entry name" value="SoxY_sf"/>
</dbReference>
<name>A1K9T7_AZOSB</name>
<dbReference type="Pfam" id="PF08770">
    <property type="entry name" value="SoxZ"/>
    <property type="match status" value="1"/>
</dbReference>
<dbReference type="eggNOG" id="COG5501">
    <property type="taxonomic scope" value="Bacteria"/>
</dbReference>
<keyword evidence="1" id="KW-0732">Signal</keyword>
<feature type="chain" id="PRO_5002635384" evidence="1">
    <location>
        <begin position="22"/>
        <end position="270"/>
    </location>
</feature>
<dbReference type="KEGG" id="azo:azo2976"/>
<dbReference type="InterPro" id="IPR030831">
    <property type="entry name" value="Fuse-rel_SoxYZ"/>
</dbReference>
<feature type="signal peptide" evidence="1">
    <location>
        <begin position="1"/>
        <end position="21"/>
    </location>
</feature>
<gene>
    <name evidence="4" type="ordered locus">azo2976</name>
</gene>
<accession>A1K9T7</accession>
<proteinExistence type="predicted"/>
<dbReference type="InterPro" id="IPR013783">
    <property type="entry name" value="Ig-like_fold"/>
</dbReference>
<sequence>MHLLAALAAVFGLLASPLAAAAAPSPATDPLDSARWTDMRREFFRDARVEFDRRVRVVAPPVAEDPLNVPVSVDASALPDVREVLVFADFNPIVQALRFMPEAAAATLGFRLKLQQSTPVRAAARTADGVWHVGGTWVTTTGGGCTLPSTGSASPEWQQRLNEVSARVWPLVRGGERVRLRVIHPMDTGLAASVPLFHIEELELREGTRMLMRIEPGAPVAENPIFTLDLPTPGDGALQVSGRDNNGNRIRAEVARETALTPATLREVAQ</sequence>
<organism evidence="4 5">
    <name type="scientific">Azoarcus sp. (strain BH72)</name>
    <dbReference type="NCBI Taxonomy" id="418699"/>
    <lineage>
        <taxon>Bacteria</taxon>
        <taxon>Pseudomonadati</taxon>
        <taxon>Pseudomonadota</taxon>
        <taxon>Betaproteobacteria</taxon>
        <taxon>Rhodocyclales</taxon>
        <taxon>Zoogloeaceae</taxon>
        <taxon>Azoarcus</taxon>
    </lineage>
</organism>
<dbReference type="Gene3D" id="2.60.40.2470">
    <property type="entry name" value="SoxY domain"/>
    <property type="match status" value="1"/>
</dbReference>
<keyword evidence="5" id="KW-1185">Reference proteome</keyword>
<dbReference type="InterPro" id="IPR014880">
    <property type="entry name" value="SoxZ_dom"/>
</dbReference>
<feature type="domain" description="Ig-like SoxY" evidence="3">
    <location>
        <begin position="41"/>
        <end position="145"/>
    </location>
</feature>
<dbReference type="AlphaFoldDB" id="A1K9T7"/>
<evidence type="ECO:0000259" key="2">
    <source>
        <dbReference type="Pfam" id="PF08770"/>
    </source>
</evidence>
<dbReference type="HOGENOM" id="CLU_092713_0_0_4"/>
<evidence type="ECO:0000256" key="1">
    <source>
        <dbReference type="SAM" id="SignalP"/>
    </source>
</evidence>
<dbReference type="Pfam" id="PF13501">
    <property type="entry name" value="SoxY"/>
    <property type="match status" value="1"/>
</dbReference>
<dbReference type="STRING" id="62928.azo2976"/>
<dbReference type="EMBL" id="AM406670">
    <property type="protein sequence ID" value="CAL95592.1"/>
    <property type="molecule type" value="Genomic_DNA"/>
</dbReference>
<dbReference type="InterPro" id="IPR014756">
    <property type="entry name" value="Ig_E-set"/>
</dbReference>
<feature type="domain" description="Sulphur oxidation protein SoxZ" evidence="2">
    <location>
        <begin position="177"/>
        <end position="254"/>
    </location>
</feature>
<dbReference type="RefSeq" id="WP_011766702.1">
    <property type="nucleotide sequence ID" value="NC_008702.1"/>
</dbReference>
<dbReference type="Gene3D" id="2.60.40.10">
    <property type="entry name" value="Immunoglobulins"/>
    <property type="match status" value="1"/>
</dbReference>